<keyword evidence="2" id="KW-0813">Transport</keyword>
<keyword evidence="7" id="KW-0175">Coiled coil</keyword>
<feature type="transmembrane region" description="Helical" evidence="9">
    <location>
        <begin position="355"/>
        <end position="378"/>
    </location>
</feature>
<feature type="transmembrane region" description="Helical" evidence="9">
    <location>
        <begin position="319"/>
        <end position="343"/>
    </location>
</feature>
<feature type="compositionally biased region" description="Low complexity" evidence="8">
    <location>
        <begin position="926"/>
        <end position="937"/>
    </location>
</feature>
<feature type="signal peptide" evidence="10">
    <location>
        <begin position="1"/>
        <end position="21"/>
    </location>
</feature>
<feature type="compositionally biased region" description="Low complexity" evidence="8">
    <location>
        <begin position="656"/>
        <end position="682"/>
    </location>
</feature>
<reference evidence="11 12" key="1">
    <citation type="submission" date="2016-10" db="EMBL/GenBank/DDBJ databases">
        <authorList>
            <person name="Cai Z."/>
        </authorList>
    </citation>
    <scope>NUCLEOTIDE SEQUENCE [LARGE SCALE GENOMIC DNA]</scope>
</reference>
<dbReference type="PANTHER" id="PTHR30003:SF0">
    <property type="entry name" value="GLYCOLATE PERMEASE GLCA-RELATED"/>
    <property type="match status" value="1"/>
</dbReference>
<feature type="transmembrane region" description="Helical" evidence="9">
    <location>
        <begin position="237"/>
        <end position="257"/>
    </location>
</feature>
<evidence type="ECO:0000256" key="3">
    <source>
        <dbReference type="ARBA" id="ARBA00022475"/>
    </source>
</evidence>
<feature type="chain" id="PRO_5016788884" description="Lactate permease" evidence="10">
    <location>
        <begin position="22"/>
        <end position="1295"/>
    </location>
</feature>
<feature type="transmembrane region" description="Helical" evidence="9">
    <location>
        <begin position="390"/>
        <end position="410"/>
    </location>
</feature>
<evidence type="ECO:0000313" key="12">
    <source>
        <dbReference type="Proteomes" id="UP000256970"/>
    </source>
</evidence>
<dbReference type="GO" id="GO:0015129">
    <property type="term" value="F:lactate transmembrane transporter activity"/>
    <property type="evidence" value="ECO:0007669"/>
    <property type="project" value="InterPro"/>
</dbReference>
<feature type="transmembrane region" description="Helical" evidence="9">
    <location>
        <begin position="176"/>
        <end position="196"/>
    </location>
</feature>
<proteinExistence type="predicted"/>
<evidence type="ECO:0000313" key="11">
    <source>
        <dbReference type="EMBL" id="SZX67899.1"/>
    </source>
</evidence>
<evidence type="ECO:0000256" key="6">
    <source>
        <dbReference type="ARBA" id="ARBA00023136"/>
    </source>
</evidence>
<feature type="region of interest" description="Disordered" evidence="8">
    <location>
        <begin position="504"/>
        <end position="524"/>
    </location>
</feature>
<dbReference type="InterPro" id="IPR003804">
    <property type="entry name" value="Lactate_perm"/>
</dbReference>
<keyword evidence="10" id="KW-0732">Signal</keyword>
<keyword evidence="3" id="KW-1003">Cell membrane</keyword>
<dbReference type="EMBL" id="FNXT01000819">
    <property type="protein sequence ID" value="SZX67899.1"/>
    <property type="molecule type" value="Genomic_DNA"/>
</dbReference>
<keyword evidence="12" id="KW-1185">Reference proteome</keyword>
<keyword evidence="5 9" id="KW-1133">Transmembrane helix</keyword>
<evidence type="ECO:0000256" key="1">
    <source>
        <dbReference type="ARBA" id="ARBA00004651"/>
    </source>
</evidence>
<feature type="compositionally biased region" description="Polar residues" evidence="8">
    <location>
        <begin position="905"/>
        <end position="918"/>
    </location>
</feature>
<feature type="transmembrane region" description="Helical" evidence="9">
    <location>
        <begin position="1178"/>
        <end position="1199"/>
    </location>
</feature>
<dbReference type="Pfam" id="PF02652">
    <property type="entry name" value="Lactate_perm"/>
    <property type="match status" value="2"/>
</dbReference>
<evidence type="ECO:0000256" key="8">
    <source>
        <dbReference type="SAM" id="MobiDB-lite"/>
    </source>
</evidence>
<feature type="coiled-coil region" evidence="7">
    <location>
        <begin position="834"/>
        <end position="864"/>
    </location>
</feature>
<evidence type="ECO:0000256" key="9">
    <source>
        <dbReference type="SAM" id="Phobius"/>
    </source>
</evidence>
<feature type="transmembrane region" description="Helical" evidence="9">
    <location>
        <begin position="109"/>
        <end position="131"/>
    </location>
</feature>
<evidence type="ECO:0000256" key="10">
    <source>
        <dbReference type="SAM" id="SignalP"/>
    </source>
</evidence>
<keyword evidence="6 9" id="KW-0472">Membrane</keyword>
<evidence type="ECO:0000256" key="2">
    <source>
        <dbReference type="ARBA" id="ARBA00022448"/>
    </source>
</evidence>
<feature type="compositionally biased region" description="Polar residues" evidence="8">
    <location>
        <begin position="585"/>
        <end position="595"/>
    </location>
</feature>
<feature type="region of interest" description="Disordered" evidence="8">
    <location>
        <begin position="635"/>
        <end position="737"/>
    </location>
</feature>
<feature type="region of interest" description="Disordered" evidence="8">
    <location>
        <begin position="882"/>
        <end position="940"/>
    </location>
</feature>
<gene>
    <name evidence="11" type="ORF">BQ4739_LOCUS8240</name>
</gene>
<dbReference type="GO" id="GO:0015295">
    <property type="term" value="F:solute:proton symporter activity"/>
    <property type="evidence" value="ECO:0007669"/>
    <property type="project" value="TreeGrafter"/>
</dbReference>
<feature type="transmembrane region" description="Helical" evidence="9">
    <location>
        <begin position="1265"/>
        <end position="1286"/>
    </location>
</feature>
<sequence>MALNASAAAALPLLQPATAAAAPQLPLQLTEAGAALQHAVPETGLWAPGLSVPLFTEQQLAVNPGSQKSLFAEQQLAATPRSQKALFAEQQLAAIPRGVPSTADAGIHLLGPAAAVLLCMLPLAFLLAVTLIRRISMPCSTSLPAAAAGASFHLQGPGVVGAAVCRTATSSQSRGPAAAVLLCMLPLAFLLAVTLIRRISMPCSTSLPVAAVLLALIRLTYLASAPVTVLGSCVRGLLEGLTPLSVIFGAIVLFEAMQHSRCLPWMMHEVKCLSAGQTLAEVFLIGWAFAFMISGVGGFNTPIALGAPMLASLGHDPLTSLLVVVVFNTLASHMGSMGMAVWFGFKILDLGPANILLIGLKSTIIVGAISLVVAPIAASFLVPWRELLRSSLFVVLSVLSAAVPTAVAAIFSAEFPVLIGGVTSLIGTTLLVYYKVGLKPSHLAAAAAADAFTLPGGLEGAPSLKFTPELLPAASELHGVKYPGGASAWRRRIRKLFAKQHAVSRAKHHGNGESAAGVADQGRKPRGTLELAEFGAAGAFPAAVVAEGAATDAAAVSHDQESEQEQEQEQEHLPMLRHLLSSFVQHGSSSAGNHRQQQQQQQQRDPGAGRLRGWLAGFRRQEADVELPSGTLAIQQQQQQHVAADASIKANTNDPSRSSAADGSSTHSGSSGSGNSSDNQGSDEASRSSSTEASDVPVFQQHQQQQHQQQQQQQQFGAGLQRAHSTRSLPGPDELRSLSTVSAPASYWNMRNMLPVTNNVTNISFNYVSNMLHDMAECEELWEDAHSLAALPMLPASLVGATIHHAGITGVSSGAQRGIGVPPASLTGMPAATLQQLLQHNQQLQQQLAQLQQQQHQLHLHQQQQQQQQRHRRITIADIESAYEGPPCPECPEGPEAQPDLRQAQPPQGQAVRTSASVRTPLRPDSQAGSQAGHQAQMPQAVRTPYWTPFRTGPDSSIQPDLQSQAVRTSSVRPLRPESQAVAGPVRTLVRTTSAGLRQWPPVMTLVRTTSAGMQLEQRALGVLEGVCRTLPVWLTVLLLLLTRVQQFKVQAAFQSTEPSFSLQLGTLGTFKLSASLVLQLQQIFLLPGVSWKYETLYVPCLLPFVVAGLVTVALYRDEMRQQQLPFYVIFTHSWRKMKGTFPALLGAMILSELISAGGAASPAFIIGFYLSKWMGRGYLAASGFIGAIGSFISGSVMAGNMTFGAIQKVAAERIGVPVTSMLAVQVAGSCAGKMMCMSNILSAKVLMNLGQVREGKVVRRTAPIALLFVLLSQALGLIFTLGGVWPDKPLPSSS</sequence>
<feature type="compositionally biased region" description="Low complexity" evidence="8">
    <location>
        <begin position="700"/>
        <end position="715"/>
    </location>
</feature>
<evidence type="ECO:0000256" key="7">
    <source>
        <dbReference type="SAM" id="Coils"/>
    </source>
</evidence>
<organism evidence="11 12">
    <name type="scientific">Tetradesmus obliquus</name>
    <name type="common">Green alga</name>
    <name type="synonym">Acutodesmus obliquus</name>
    <dbReference type="NCBI Taxonomy" id="3088"/>
    <lineage>
        <taxon>Eukaryota</taxon>
        <taxon>Viridiplantae</taxon>
        <taxon>Chlorophyta</taxon>
        <taxon>core chlorophytes</taxon>
        <taxon>Chlorophyceae</taxon>
        <taxon>CS clade</taxon>
        <taxon>Sphaeropleales</taxon>
        <taxon>Scenedesmaceae</taxon>
        <taxon>Tetradesmus</taxon>
    </lineage>
</organism>
<evidence type="ECO:0000256" key="5">
    <source>
        <dbReference type="ARBA" id="ARBA00022989"/>
    </source>
</evidence>
<evidence type="ECO:0008006" key="13">
    <source>
        <dbReference type="Google" id="ProtNLM"/>
    </source>
</evidence>
<feature type="region of interest" description="Disordered" evidence="8">
    <location>
        <begin position="585"/>
        <end position="609"/>
    </location>
</feature>
<evidence type="ECO:0000256" key="4">
    <source>
        <dbReference type="ARBA" id="ARBA00022692"/>
    </source>
</evidence>
<feature type="transmembrane region" description="Helical" evidence="9">
    <location>
        <begin position="1097"/>
        <end position="1116"/>
    </location>
</feature>
<dbReference type="STRING" id="3088.A0A383VSV7"/>
<dbReference type="PANTHER" id="PTHR30003">
    <property type="entry name" value="L-LACTATE PERMEASE"/>
    <property type="match status" value="1"/>
</dbReference>
<feature type="transmembrane region" description="Helical" evidence="9">
    <location>
        <begin position="278"/>
        <end position="299"/>
    </location>
</feature>
<name>A0A383VSV7_TETOB</name>
<feature type="transmembrane region" description="Helical" evidence="9">
    <location>
        <begin position="208"/>
        <end position="231"/>
    </location>
</feature>
<comment type="subcellular location">
    <subcellularLocation>
        <location evidence="1">Cell membrane</location>
        <topology evidence="1">Multi-pass membrane protein</topology>
    </subcellularLocation>
</comment>
<keyword evidence="4 9" id="KW-0812">Transmembrane</keyword>
<dbReference type="GO" id="GO:0005886">
    <property type="term" value="C:plasma membrane"/>
    <property type="evidence" value="ECO:0007669"/>
    <property type="project" value="UniProtKB-SubCell"/>
</dbReference>
<feature type="transmembrane region" description="Helical" evidence="9">
    <location>
        <begin position="1144"/>
        <end position="1172"/>
    </location>
</feature>
<feature type="region of interest" description="Disordered" evidence="8">
    <location>
        <begin position="551"/>
        <end position="571"/>
    </location>
</feature>
<protein>
    <recommendedName>
        <fullName evidence="13">Lactate permease</fullName>
    </recommendedName>
</protein>
<accession>A0A383VSV7</accession>
<dbReference type="Proteomes" id="UP000256970">
    <property type="component" value="Unassembled WGS sequence"/>
</dbReference>